<organism evidence="5 6">
    <name type="scientific">Citrus x changshan-huyou</name>
    <dbReference type="NCBI Taxonomy" id="2935761"/>
    <lineage>
        <taxon>Eukaryota</taxon>
        <taxon>Viridiplantae</taxon>
        <taxon>Streptophyta</taxon>
        <taxon>Embryophyta</taxon>
        <taxon>Tracheophyta</taxon>
        <taxon>Spermatophyta</taxon>
        <taxon>Magnoliopsida</taxon>
        <taxon>eudicotyledons</taxon>
        <taxon>Gunneridae</taxon>
        <taxon>Pentapetalae</taxon>
        <taxon>rosids</taxon>
        <taxon>malvids</taxon>
        <taxon>Sapindales</taxon>
        <taxon>Rutaceae</taxon>
        <taxon>Aurantioideae</taxon>
        <taxon>Citrus</taxon>
    </lineage>
</organism>
<dbReference type="PANTHER" id="PTHR32468">
    <property type="entry name" value="CATION/H + ANTIPORTER"/>
    <property type="match status" value="1"/>
</dbReference>
<dbReference type="PANTHER" id="PTHR32468:SF108">
    <property type="entry name" value="CATION_H(+) ANTIPORTER 15-LIKE"/>
    <property type="match status" value="1"/>
</dbReference>
<protein>
    <submittedName>
        <fullName evidence="5">Uncharacterized protein</fullName>
    </submittedName>
</protein>
<evidence type="ECO:0000256" key="4">
    <source>
        <dbReference type="ARBA" id="ARBA00023065"/>
    </source>
</evidence>
<dbReference type="GO" id="GO:0006813">
    <property type="term" value="P:potassium ion transport"/>
    <property type="evidence" value="ECO:0007669"/>
    <property type="project" value="UniProtKB-KW"/>
</dbReference>
<dbReference type="GO" id="GO:0006885">
    <property type="term" value="P:regulation of pH"/>
    <property type="evidence" value="ECO:0007669"/>
    <property type="project" value="TreeGrafter"/>
</dbReference>
<keyword evidence="4" id="KW-0406">Ion transport</keyword>
<proteinExistence type="predicted"/>
<evidence type="ECO:0000256" key="1">
    <source>
        <dbReference type="ARBA" id="ARBA00022448"/>
    </source>
</evidence>
<evidence type="ECO:0000313" key="5">
    <source>
        <dbReference type="EMBL" id="KAK9186697.1"/>
    </source>
</evidence>
<dbReference type="GO" id="GO:0012505">
    <property type="term" value="C:endomembrane system"/>
    <property type="evidence" value="ECO:0007669"/>
    <property type="project" value="TreeGrafter"/>
</dbReference>
<name>A0AAP0LSQ6_9ROSI</name>
<sequence>MRFRVYGCPRNKTVRALIRFKADNILSVFFIREPDDREALALATRICCHPSVSIILIKVDPIREEDEEQNEKVVENEPNQFVDTFRSIDNIYDLVIMEKRQDVGLRFEQDMKPWVEFEELGISGDMFASSDSENMKYVLMIQSARSVNGDFLGVARDKS</sequence>
<dbReference type="GO" id="GO:0098662">
    <property type="term" value="P:inorganic cation transmembrane transport"/>
    <property type="evidence" value="ECO:0007669"/>
    <property type="project" value="TreeGrafter"/>
</dbReference>
<evidence type="ECO:0000313" key="6">
    <source>
        <dbReference type="Proteomes" id="UP001428341"/>
    </source>
</evidence>
<accession>A0AAP0LSQ6</accession>
<reference evidence="5 6" key="1">
    <citation type="submission" date="2024-05" db="EMBL/GenBank/DDBJ databases">
        <title>Haplotype-resolved chromosome-level genome assembly of Huyou (Citrus changshanensis).</title>
        <authorList>
            <person name="Miao C."/>
            <person name="Chen W."/>
            <person name="Wu Y."/>
            <person name="Wang L."/>
            <person name="Zhao S."/>
            <person name="Grierson D."/>
            <person name="Xu C."/>
            <person name="Chen K."/>
        </authorList>
    </citation>
    <scope>NUCLEOTIDE SEQUENCE [LARGE SCALE GENOMIC DNA]</scope>
    <source>
        <strain evidence="5">01-14</strain>
        <tissue evidence="5">Leaf</tissue>
    </source>
</reference>
<keyword evidence="6" id="KW-1185">Reference proteome</keyword>
<dbReference type="EMBL" id="JBCGBO010000007">
    <property type="protein sequence ID" value="KAK9186697.1"/>
    <property type="molecule type" value="Genomic_DNA"/>
</dbReference>
<evidence type="ECO:0000256" key="2">
    <source>
        <dbReference type="ARBA" id="ARBA00022538"/>
    </source>
</evidence>
<evidence type="ECO:0000256" key="3">
    <source>
        <dbReference type="ARBA" id="ARBA00022958"/>
    </source>
</evidence>
<gene>
    <name evidence="5" type="ORF">WN944_018085</name>
</gene>
<dbReference type="InterPro" id="IPR050794">
    <property type="entry name" value="CPA2_transporter"/>
</dbReference>
<comment type="caution">
    <text evidence="5">The sequence shown here is derived from an EMBL/GenBank/DDBJ whole genome shotgun (WGS) entry which is preliminary data.</text>
</comment>
<keyword evidence="3" id="KW-0630">Potassium</keyword>
<dbReference type="AlphaFoldDB" id="A0AAP0LSQ6"/>
<keyword evidence="2" id="KW-0633">Potassium transport</keyword>
<keyword evidence="1" id="KW-0813">Transport</keyword>
<dbReference type="Proteomes" id="UP001428341">
    <property type="component" value="Unassembled WGS sequence"/>
</dbReference>